<gene>
    <name evidence="1" type="ORF">E3Q01_03234</name>
</gene>
<name>A0A4T0LSK9_9BASI</name>
<dbReference type="Proteomes" id="UP000310708">
    <property type="component" value="Unassembled WGS sequence"/>
</dbReference>
<evidence type="ECO:0008006" key="3">
    <source>
        <dbReference type="Google" id="ProtNLM"/>
    </source>
</evidence>
<organism evidence="1 2">
    <name type="scientific">Wallemia mellicola</name>
    <dbReference type="NCBI Taxonomy" id="1708541"/>
    <lineage>
        <taxon>Eukaryota</taxon>
        <taxon>Fungi</taxon>
        <taxon>Dikarya</taxon>
        <taxon>Basidiomycota</taxon>
        <taxon>Wallemiomycotina</taxon>
        <taxon>Wallemiomycetes</taxon>
        <taxon>Wallemiales</taxon>
        <taxon>Wallemiaceae</taxon>
        <taxon>Wallemia</taxon>
    </lineage>
</organism>
<evidence type="ECO:0000313" key="1">
    <source>
        <dbReference type="EMBL" id="TIC63661.1"/>
    </source>
</evidence>
<evidence type="ECO:0000313" key="2">
    <source>
        <dbReference type="Proteomes" id="UP000310708"/>
    </source>
</evidence>
<dbReference type="InterPro" id="IPR055334">
    <property type="entry name" value="PEX8-like"/>
</dbReference>
<accession>A0A4T0LSK9</accession>
<comment type="caution">
    <text evidence="1">The sequence shown here is derived from an EMBL/GenBank/DDBJ whole genome shotgun (WGS) entry which is preliminary data.</text>
</comment>
<protein>
    <recommendedName>
        <fullName evidence="3">Neurochondrin-domain-containing protein</fullName>
    </recommendedName>
</protein>
<reference evidence="1 2" key="1">
    <citation type="submission" date="2019-03" db="EMBL/GenBank/DDBJ databases">
        <title>Sequencing 25 genomes of Wallemia mellicola.</title>
        <authorList>
            <person name="Gostincar C."/>
        </authorList>
    </citation>
    <scope>NUCLEOTIDE SEQUENCE [LARGE SCALE GENOMIC DNA]</scope>
    <source>
        <strain evidence="1 2">EXF-757</strain>
    </source>
</reference>
<dbReference type="AlphaFoldDB" id="A0A4T0LSK9"/>
<dbReference type="PANTHER" id="PTHR39214">
    <property type="entry name" value="MICROBODY (PEROXISOME) BIOGENESIS PROTEIN PEROXIN 8 (EUROFUNG)"/>
    <property type="match status" value="1"/>
</dbReference>
<dbReference type="PANTHER" id="PTHR39214:SF1">
    <property type="entry name" value="MICROBODY (PEROXISOME) BIOGENESIS PROTEIN PEROXIN 8 (EUROFUNG)"/>
    <property type="match status" value="1"/>
</dbReference>
<proteinExistence type="predicted"/>
<sequence>MSSIEATIDLLERLDKNPNDDNFLEALRFLVNLDYNTTVYLTLTQYILNSNHLNYADLLGFFKTLTQAKIQRHLTLNGLLDVLDKLNLRASLKVSYLAGIMMALDSSRNEEIDDIQDILICEIEDSLLYEVDSLLDNSYIKTLVMILPQIRTNKLKLMDINLLRNFFVKVLIESFKLDNHNDNIHLQSKEIKERPLYTSIPSISRILSRFCTLWSHQNTNNLENLLEGLLQISIQHERLLSSFSFSELDKDRDIQSHFMTLLFTSLIVLQTILTHAVTSYGFKNSDPYLPRKVFEITSHLVVINHLVNQDEDLREWVTVNLLCVDMVNAIEDENIAVTASEEILTKLTEEYPNKQQNDVKVIHFLHIAELLVLKCSPAFVLSTILPICDRYLEDSKHVQAFENAHSVTLTFFGGVKSDDVDQVLVARVMSYAITLLKTLDVLSKEQFTTAYQSVIKKVSTHSTELTQWCLDGLCDAFKNVELQESKLKVAFTIPTLLPYIEYDLLDDFLRLLERLHLNPWIEQDQDDFLALTYKSIKLVKNEKCLIKCLDWWGEYTSRCRSQPLIKARL</sequence>
<dbReference type="EMBL" id="SPRX01000044">
    <property type="protein sequence ID" value="TIC63661.1"/>
    <property type="molecule type" value="Genomic_DNA"/>
</dbReference>